<feature type="domain" description="NADH:flavin oxidoreductase/NADH oxidase N-terminal" evidence="10">
    <location>
        <begin position="4"/>
        <end position="266"/>
    </location>
</feature>
<organism evidence="12 13">
    <name type="scientific">Bodo saltans</name>
    <name type="common">Flagellated protozoan</name>
    <dbReference type="NCBI Taxonomy" id="75058"/>
    <lineage>
        <taxon>Eukaryota</taxon>
        <taxon>Discoba</taxon>
        <taxon>Euglenozoa</taxon>
        <taxon>Kinetoplastea</taxon>
        <taxon>Metakinetoplastina</taxon>
        <taxon>Eubodonida</taxon>
        <taxon>Bodonidae</taxon>
        <taxon>Bodo</taxon>
    </lineage>
</organism>
<dbReference type="Proteomes" id="UP000051952">
    <property type="component" value="Unassembled WGS sequence"/>
</dbReference>
<evidence type="ECO:0000256" key="7">
    <source>
        <dbReference type="ARBA" id="ARBA00023002"/>
    </source>
</evidence>
<evidence type="ECO:0000256" key="5">
    <source>
        <dbReference type="ARBA" id="ARBA00022643"/>
    </source>
</evidence>
<dbReference type="CDD" id="cd02930">
    <property type="entry name" value="DCR_FMN"/>
    <property type="match status" value="1"/>
</dbReference>
<evidence type="ECO:0000256" key="6">
    <source>
        <dbReference type="ARBA" id="ARBA00022723"/>
    </source>
</evidence>
<dbReference type="InterPro" id="IPR023753">
    <property type="entry name" value="FAD/NAD-binding_dom"/>
</dbReference>
<dbReference type="AlphaFoldDB" id="A0A0S4JST7"/>
<dbReference type="EMBL" id="CYKH01002144">
    <property type="protein sequence ID" value="CUG93339.1"/>
    <property type="molecule type" value="Genomic_DNA"/>
</dbReference>
<comment type="cofactor">
    <cofactor evidence="1">
        <name>FMN</name>
        <dbReference type="ChEBI" id="CHEBI:58210"/>
    </cofactor>
</comment>
<evidence type="ECO:0000313" key="12">
    <source>
        <dbReference type="EMBL" id="CUG93339.1"/>
    </source>
</evidence>
<dbReference type="GO" id="GO:0016491">
    <property type="term" value="F:oxidoreductase activity"/>
    <property type="evidence" value="ECO:0007669"/>
    <property type="project" value="UniProtKB-KW"/>
</dbReference>
<dbReference type="OMA" id="WGGDYAR"/>
<comment type="cofactor">
    <cofactor evidence="2">
        <name>[4Fe-4S] cluster</name>
        <dbReference type="ChEBI" id="CHEBI:49883"/>
    </cofactor>
</comment>
<dbReference type="GO" id="GO:0005737">
    <property type="term" value="C:cytoplasm"/>
    <property type="evidence" value="ECO:0007669"/>
    <property type="project" value="UniProtKB-ARBA"/>
</dbReference>
<dbReference type="GO" id="GO:0046872">
    <property type="term" value="F:metal ion binding"/>
    <property type="evidence" value="ECO:0007669"/>
    <property type="project" value="UniProtKB-KW"/>
</dbReference>
<dbReference type="SUPFAM" id="SSF51395">
    <property type="entry name" value="FMN-linked oxidoreductases"/>
    <property type="match status" value="1"/>
</dbReference>
<name>A0A0S4JST7_BODSA</name>
<evidence type="ECO:0000256" key="8">
    <source>
        <dbReference type="ARBA" id="ARBA00023004"/>
    </source>
</evidence>
<dbReference type="InterPro" id="IPR036188">
    <property type="entry name" value="FAD/NAD-bd_sf"/>
</dbReference>
<keyword evidence="4" id="KW-0285">Flavoprotein</keyword>
<dbReference type="InterPro" id="IPR051793">
    <property type="entry name" value="NADH:flavin_oxidoreductase"/>
</dbReference>
<feature type="domain" description="FAD/NAD(P)-binding" evidence="11">
    <location>
        <begin position="314"/>
        <end position="381"/>
    </location>
</feature>
<keyword evidence="13" id="KW-1185">Reference proteome</keyword>
<evidence type="ECO:0000313" key="13">
    <source>
        <dbReference type="Proteomes" id="UP000051952"/>
    </source>
</evidence>
<dbReference type="GO" id="GO:0051536">
    <property type="term" value="F:iron-sulfur cluster binding"/>
    <property type="evidence" value="ECO:0007669"/>
    <property type="project" value="UniProtKB-KW"/>
</dbReference>
<evidence type="ECO:0000256" key="4">
    <source>
        <dbReference type="ARBA" id="ARBA00022630"/>
    </source>
</evidence>
<dbReference type="OrthoDB" id="276546at2759"/>
<evidence type="ECO:0000256" key="1">
    <source>
        <dbReference type="ARBA" id="ARBA00001917"/>
    </source>
</evidence>
<dbReference type="InterPro" id="IPR001155">
    <property type="entry name" value="OxRdtase_FMN_N"/>
</dbReference>
<dbReference type="PANTHER" id="PTHR42917">
    <property type="entry name" value="2,4-DIENOYL-COA REDUCTASE"/>
    <property type="match status" value="1"/>
</dbReference>
<protein>
    <submittedName>
        <fullName evidence="12">FAD FMN-binding pyridine nucleotide-disulphide oxidoreductase, putative</fullName>
    </submittedName>
</protein>
<gene>
    <name evidence="12" type="ORF">BSAL_42145</name>
</gene>
<comment type="similarity">
    <text evidence="3">In the N-terminal section; belongs to the NADH:flavin oxidoreductase/NADH oxidase family.</text>
</comment>
<accession>A0A0S4JST7</accession>
<keyword evidence="8" id="KW-0408">Iron</keyword>
<dbReference type="GO" id="GO:0010181">
    <property type="term" value="F:FMN binding"/>
    <property type="evidence" value="ECO:0007669"/>
    <property type="project" value="InterPro"/>
</dbReference>
<dbReference type="VEuPathDB" id="TriTrypDB:BSAL_42145"/>
<keyword evidence="7" id="KW-0560">Oxidoreductase</keyword>
<keyword evidence="6" id="KW-0479">Metal-binding</keyword>
<dbReference type="SUPFAM" id="SSF51971">
    <property type="entry name" value="Nucleotide-binding domain"/>
    <property type="match status" value="1"/>
</dbReference>
<dbReference type="Pfam" id="PF07992">
    <property type="entry name" value="Pyr_redox_2"/>
    <property type="match status" value="1"/>
</dbReference>
<keyword evidence="5" id="KW-0288">FMN</keyword>
<reference evidence="13" key="1">
    <citation type="submission" date="2015-09" db="EMBL/GenBank/DDBJ databases">
        <authorList>
            <consortium name="Pathogen Informatics"/>
        </authorList>
    </citation>
    <scope>NUCLEOTIDE SEQUENCE [LARGE SCALE GENOMIC DNA]</scope>
    <source>
        <strain evidence="13">Lake Konstanz</strain>
    </source>
</reference>
<evidence type="ECO:0000259" key="10">
    <source>
        <dbReference type="Pfam" id="PF00724"/>
    </source>
</evidence>
<evidence type="ECO:0000256" key="3">
    <source>
        <dbReference type="ARBA" id="ARBA00011048"/>
    </source>
</evidence>
<evidence type="ECO:0000256" key="2">
    <source>
        <dbReference type="ARBA" id="ARBA00001966"/>
    </source>
</evidence>
<proteinExistence type="inferred from homology"/>
<dbReference type="SUPFAM" id="SSF51905">
    <property type="entry name" value="FAD/NAD(P)-binding domain"/>
    <property type="match status" value="1"/>
</dbReference>
<keyword evidence="9" id="KW-0411">Iron-sulfur</keyword>
<dbReference type="Pfam" id="PF00724">
    <property type="entry name" value="Oxidored_FMN"/>
    <property type="match status" value="1"/>
</dbReference>
<evidence type="ECO:0000256" key="9">
    <source>
        <dbReference type="ARBA" id="ARBA00023014"/>
    </source>
</evidence>
<dbReference type="Gene3D" id="3.50.50.60">
    <property type="entry name" value="FAD/NAD(P)-binding domain"/>
    <property type="match status" value="2"/>
</dbReference>
<sequence length="568" mass="62099">MAAKLTTRSEAKKLRPVTDAVHSEGGKILMQILHAGRYSYSPIAVAPSSIASPIWMFDPARPIGMPSWWVKKTINDFALCCSLAQEAGFDGVEIMGSEGYLINQFIVSHTNKRNDIWGGSFENRCRFPLEVIKACRKAGGPDFMLMYRLSMLDLIPNGSARDEVYKLAEEVCDAGVDIINTGIGWHEARIPTIATSVPRASFTWVTKKCREHLHSKGYKVPLVTTNRINTPSVAEEILKDGDADLISMARPLLADPEFVAKTRSGNASKINICIGCNQACLDHTFSMKIASCLVNPVACHETKLTPVASAAPKNIAVVGAGPAGCAFALCAAECGHNVTLFERNKIGGQFNVAKKIPGKEEFQSSIDYWQLSLTTNPRIKSYLDVILGKKVPGRRVAVIGAGGIGFDVSVFLTHSTPPADRHEAFKEFAKEWGVDTTLTSRGFLTKAEPSASKHDVFLFQRKKGKVGAKLGATTGWIHRLALRHHDVKQFAGVEYKSFNNNEFVYVKDGVTQQLQVDSIVLCHGQKSIKDFVVKRNEGTVHYIGGCKDPSELDAKKAILDGHTLALKL</sequence>
<dbReference type="PANTHER" id="PTHR42917:SF2">
    <property type="entry name" value="2,4-DIENOYL-COA REDUCTASE [(2E)-ENOYL-COA-PRODUCING]"/>
    <property type="match status" value="1"/>
</dbReference>
<dbReference type="InterPro" id="IPR013785">
    <property type="entry name" value="Aldolase_TIM"/>
</dbReference>
<evidence type="ECO:0000259" key="11">
    <source>
        <dbReference type="Pfam" id="PF07992"/>
    </source>
</evidence>
<dbReference type="Gene3D" id="3.20.20.70">
    <property type="entry name" value="Aldolase class I"/>
    <property type="match status" value="1"/>
</dbReference>